<feature type="domain" description="HTH tetR-type" evidence="3">
    <location>
        <begin position="40"/>
        <end position="100"/>
    </location>
</feature>
<sequence length="233" mass="26662">MKIDFETFKTDLSLTKADICRELYLQHGDMIRIQKEHVAVKNLVRIIDSTLRLAGSKGFHAMSLRDLCADSGFSIGGLYAYIRNKDDLLVLIQGHGFLLTKRVLLKSIEDIVAPFDQLRAAVSSHLFLSELMLPWFYFSFMEVKSLPKKQMKAAIAVEQEIEDIFFNIISDGIEKGHFLPINARLLSSTIKAIMQDWYLKRRKYRNQSISVSQYVDFVIAMLTGVLTDPARTH</sequence>
<dbReference type="InterPro" id="IPR009057">
    <property type="entry name" value="Homeodomain-like_sf"/>
</dbReference>
<dbReference type="RefSeq" id="WP_024003813.1">
    <property type="nucleotide sequence ID" value="NZ_KI650979.1"/>
</dbReference>
<evidence type="ECO:0000259" key="3">
    <source>
        <dbReference type="PROSITE" id="PS50977"/>
    </source>
</evidence>
<name>V8QY89_9BURK</name>
<dbReference type="InterPro" id="IPR001647">
    <property type="entry name" value="HTH_TetR"/>
</dbReference>
<keyword evidence="1 2" id="KW-0238">DNA-binding</keyword>
<dbReference type="OrthoDB" id="9808189at2"/>
<evidence type="ECO:0000256" key="2">
    <source>
        <dbReference type="PROSITE-ProRule" id="PRU00335"/>
    </source>
</evidence>
<dbReference type="InterPro" id="IPR041490">
    <property type="entry name" value="KstR2_TetR_C"/>
</dbReference>
<dbReference type="Gene3D" id="1.10.10.60">
    <property type="entry name" value="Homeodomain-like"/>
    <property type="match status" value="1"/>
</dbReference>
<dbReference type="SUPFAM" id="SSF48498">
    <property type="entry name" value="Tetracyclin repressor-like, C-terminal domain"/>
    <property type="match status" value="1"/>
</dbReference>
<dbReference type="STRING" id="1424334.W822_03735"/>
<gene>
    <name evidence="4" type="ORF">W822_03735</name>
</gene>
<dbReference type="InterPro" id="IPR036271">
    <property type="entry name" value="Tet_transcr_reg_TetR-rel_C_sf"/>
</dbReference>
<dbReference type="Proteomes" id="UP000018733">
    <property type="component" value="Unassembled WGS sequence"/>
</dbReference>
<dbReference type="PROSITE" id="PS50977">
    <property type="entry name" value="HTH_TETR_2"/>
    <property type="match status" value="1"/>
</dbReference>
<organism evidence="4 5">
    <name type="scientific">Advenella kashmirensis W13003</name>
    <dbReference type="NCBI Taxonomy" id="1424334"/>
    <lineage>
        <taxon>Bacteria</taxon>
        <taxon>Pseudomonadati</taxon>
        <taxon>Pseudomonadota</taxon>
        <taxon>Betaproteobacteria</taxon>
        <taxon>Burkholderiales</taxon>
        <taxon>Alcaligenaceae</taxon>
    </lineage>
</organism>
<dbReference type="AlphaFoldDB" id="V8QY89"/>
<evidence type="ECO:0000256" key="1">
    <source>
        <dbReference type="ARBA" id="ARBA00023125"/>
    </source>
</evidence>
<dbReference type="PATRIC" id="fig|1424334.3.peg.751"/>
<dbReference type="Pfam" id="PF17932">
    <property type="entry name" value="TetR_C_24"/>
    <property type="match status" value="1"/>
</dbReference>
<dbReference type="GO" id="GO:0003677">
    <property type="term" value="F:DNA binding"/>
    <property type="evidence" value="ECO:0007669"/>
    <property type="project" value="UniProtKB-UniRule"/>
</dbReference>
<protein>
    <submittedName>
        <fullName evidence="4">Transcriptional regulator</fullName>
    </submittedName>
</protein>
<proteinExistence type="predicted"/>
<evidence type="ECO:0000313" key="4">
    <source>
        <dbReference type="EMBL" id="ETF04290.1"/>
    </source>
</evidence>
<keyword evidence="5" id="KW-1185">Reference proteome</keyword>
<dbReference type="SUPFAM" id="SSF46689">
    <property type="entry name" value="Homeodomain-like"/>
    <property type="match status" value="1"/>
</dbReference>
<dbReference type="Gene3D" id="1.10.357.10">
    <property type="entry name" value="Tetracycline Repressor, domain 2"/>
    <property type="match status" value="1"/>
</dbReference>
<dbReference type="Pfam" id="PF00440">
    <property type="entry name" value="TetR_N"/>
    <property type="match status" value="1"/>
</dbReference>
<evidence type="ECO:0000313" key="5">
    <source>
        <dbReference type="Proteomes" id="UP000018733"/>
    </source>
</evidence>
<dbReference type="EMBL" id="AYXT01000001">
    <property type="protein sequence ID" value="ETF04290.1"/>
    <property type="molecule type" value="Genomic_DNA"/>
</dbReference>
<dbReference type="HOGENOM" id="CLU_1292691_0_0_4"/>
<dbReference type="eggNOG" id="COG1309">
    <property type="taxonomic scope" value="Bacteria"/>
</dbReference>
<reference evidence="4 5" key="1">
    <citation type="journal article" date="2014" name="Genome Announc.">
        <title>Draft Genome Sequence of Advenella kashmirensis Strain W13003, a Polycyclic Aromatic Hydrocarbon-Degrading Bacterium.</title>
        <authorList>
            <person name="Wang X."/>
            <person name="Jin D."/>
            <person name="Zhou L."/>
            <person name="Wu L."/>
            <person name="An W."/>
            <person name="Zhao L."/>
        </authorList>
    </citation>
    <scope>NUCLEOTIDE SEQUENCE [LARGE SCALE GENOMIC DNA]</scope>
    <source>
        <strain evidence="4 5">W13003</strain>
    </source>
</reference>
<feature type="DNA-binding region" description="H-T-H motif" evidence="2">
    <location>
        <begin position="63"/>
        <end position="82"/>
    </location>
</feature>
<accession>V8QY89</accession>
<comment type="caution">
    <text evidence="4">The sequence shown here is derived from an EMBL/GenBank/DDBJ whole genome shotgun (WGS) entry which is preliminary data.</text>
</comment>